<evidence type="ECO:0000313" key="7">
    <source>
        <dbReference type="Proteomes" id="UP000494329"/>
    </source>
</evidence>
<dbReference type="InterPro" id="IPR018060">
    <property type="entry name" value="HTH_AraC"/>
</dbReference>
<dbReference type="SUPFAM" id="SSF52317">
    <property type="entry name" value="Class I glutamine amidotransferase-like"/>
    <property type="match status" value="1"/>
</dbReference>
<dbReference type="GO" id="GO:0003700">
    <property type="term" value="F:DNA-binding transcription factor activity"/>
    <property type="evidence" value="ECO:0007669"/>
    <property type="project" value="InterPro"/>
</dbReference>
<dbReference type="InterPro" id="IPR009057">
    <property type="entry name" value="Homeodomain-like_sf"/>
</dbReference>
<dbReference type="PROSITE" id="PS00041">
    <property type="entry name" value="HTH_ARAC_FAMILY_1"/>
    <property type="match status" value="1"/>
</dbReference>
<evidence type="ECO:0000259" key="5">
    <source>
        <dbReference type="PROSITE" id="PS01124"/>
    </source>
</evidence>
<gene>
    <name evidence="6" type="primary">rhaS_15</name>
    <name evidence="6" type="ORF">LMG29739_02889</name>
</gene>
<evidence type="ECO:0000256" key="3">
    <source>
        <dbReference type="ARBA" id="ARBA00023163"/>
    </source>
</evidence>
<keyword evidence="7" id="KW-1185">Reference proteome</keyword>
<dbReference type="GO" id="GO:0043565">
    <property type="term" value="F:sequence-specific DNA binding"/>
    <property type="evidence" value="ECO:0007669"/>
    <property type="project" value="InterPro"/>
</dbReference>
<accession>A0A6J5DVJ2</accession>
<name>A0A6J5DVJ2_9BURK</name>
<dbReference type="Gene3D" id="1.10.10.60">
    <property type="entry name" value="Homeodomain-like"/>
    <property type="match status" value="1"/>
</dbReference>
<dbReference type="EMBL" id="CADIKF010000020">
    <property type="protein sequence ID" value="CAB3758260.1"/>
    <property type="molecule type" value="Genomic_DNA"/>
</dbReference>
<proteinExistence type="predicted"/>
<keyword evidence="2" id="KW-0238">DNA-binding</keyword>
<dbReference type="SUPFAM" id="SSF46689">
    <property type="entry name" value="Homeodomain-like"/>
    <property type="match status" value="2"/>
</dbReference>
<dbReference type="RefSeq" id="WP_175111598.1">
    <property type="nucleotide sequence ID" value="NZ_CADIKF010000020.1"/>
</dbReference>
<keyword evidence="3" id="KW-0804">Transcription</keyword>
<dbReference type="PANTHER" id="PTHR46796:SF6">
    <property type="entry name" value="ARAC SUBFAMILY"/>
    <property type="match status" value="1"/>
</dbReference>
<feature type="domain" description="HTH araC/xylS-type" evidence="5">
    <location>
        <begin position="216"/>
        <end position="314"/>
    </location>
</feature>
<evidence type="ECO:0000256" key="4">
    <source>
        <dbReference type="SAM" id="MobiDB-lite"/>
    </source>
</evidence>
<sequence length="341" mass="36510">MTYAGIEQTGAGRLASGSGAARAARRVGIVLSEGFSLLAAGIVAEVFQLANESGAAAHGECVRYSVRLLSLQGGGIRCSSSVQVWTDELDVRAQNAFDALFISGSGADPSSDPRLPGTPARAPQRKSAHAADLDLNDTRDAASMAAGASRATLVFDLPAAQADDRYEAVKSALTLVVRDHGLDIAREIAERLMPGSSAKLMPLLGSVGTTVGEKVRRSAQWLRENCDRPISVADAAQEAAMSERNFLRRFKLEIGSTPSEYLLQARLDMTCRLLAGTELPVDKIARRSGMGNGDHLAKIFRKRWSISPTEYRLRNRRERDALAAIVAPAAAAELETRDFAF</sequence>
<dbReference type="PANTHER" id="PTHR46796">
    <property type="entry name" value="HTH-TYPE TRANSCRIPTIONAL ACTIVATOR RHAS-RELATED"/>
    <property type="match status" value="1"/>
</dbReference>
<organism evidence="6 7">
    <name type="scientific">Paraburkholderia solisilvae</name>
    <dbReference type="NCBI Taxonomy" id="624376"/>
    <lineage>
        <taxon>Bacteria</taxon>
        <taxon>Pseudomonadati</taxon>
        <taxon>Pseudomonadota</taxon>
        <taxon>Betaproteobacteria</taxon>
        <taxon>Burkholderiales</taxon>
        <taxon>Burkholderiaceae</taxon>
        <taxon>Paraburkholderia</taxon>
    </lineage>
</organism>
<feature type="region of interest" description="Disordered" evidence="4">
    <location>
        <begin position="104"/>
        <end position="129"/>
    </location>
</feature>
<protein>
    <submittedName>
        <fullName evidence="6">HTH-type transcriptional activator RhaS</fullName>
    </submittedName>
</protein>
<dbReference type="InterPro" id="IPR050204">
    <property type="entry name" value="AraC_XylS_family_regulators"/>
</dbReference>
<keyword evidence="1" id="KW-0805">Transcription regulation</keyword>
<dbReference type="Pfam" id="PF12833">
    <property type="entry name" value="HTH_18"/>
    <property type="match status" value="1"/>
</dbReference>
<evidence type="ECO:0000313" key="6">
    <source>
        <dbReference type="EMBL" id="CAB3758260.1"/>
    </source>
</evidence>
<dbReference type="InterPro" id="IPR029062">
    <property type="entry name" value="Class_I_gatase-like"/>
</dbReference>
<dbReference type="InterPro" id="IPR018062">
    <property type="entry name" value="HTH_AraC-typ_CS"/>
</dbReference>
<reference evidence="6 7" key="1">
    <citation type="submission" date="2020-04" db="EMBL/GenBank/DDBJ databases">
        <authorList>
            <person name="De Canck E."/>
        </authorList>
    </citation>
    <scope>NUCLEOTIDE SEQUENCE [LARGE SCALE GENOMIC DNA]</scope>
    <source>
        <strain evidence="6 7">LMG 29739</strain>
    </source>
</reference>
<evidence type="ECO:0000256" key="1">
    <source>
        <dbReference type="ARBA" id="ARBA00023015"/>
    </source>
</evidence>
<dbReference type="Proteomes" id="UP000494329">
    <property type="component" value="Unassembled WGS sequence"/>
</dbReference>
<dbReference type="AlphaFoldDB" id="A0A6J5DVJ2"/>
<dbReference type="Gene3D" id="3.40.50.880">
    <property type="match status" value="1"/>
</dbReference>
<dbReference type="SMART" id="SM00342">
    <property type="entry name" value="HTH_ARAC"/>
    <property type="match status" value="1"/>
</dbReference>
<dbReference type="PROSITE" id="PS01124">
    <property type="entry name" value="HTH_ARAC_FAMILY_2"/>
    <property type="match status" value="1"/>
</dbReference>
<evidence type="ECO:0000256" key="2">
    <source>
        <dbReference type="ARBA" id="ARBA00023125"/>
    </source>
</evidence>